<dbReference type="Pfam" id="PF03272">
    <property type="entry name" value="Mucin_bdg"/>
    <property type="match status" value="1"/>
</dbReference>
<keyword evidence="4" id="KW-1185">Reference proteome</keyword>
<dbReference type="OrthoDB" id="4653at10239"/>
<sequence length="874" mass="98793">MSGSVVIPFVLKPGWVRESESMLAVHHTKKPLPYLIKAGASVTVNTNYACTVSMLNDDSATERIVENVVDEAVFEADADSIVFINCIFVDNADEEYRVDYVIDGEFEPLTHVVCGANAYPDGVDEELSLVFVEGKVIQLLVPRTDLAHLNGMIANDAQLTELDDYYTDIVSFYDDLTNINFERKYFAKANISGPGGAFYGTFFMGQSNSTMSRFFLTPQVSNWGCLHETAHSYDAHFTRHTTQVSLVEVWTNVFADYYQYTHFTEAEYLVDGWLYDYGKREQVLGDIISKFHTQPLSAWGLRERLVYLVAFFYRVGHRRLMRDLYATLISSIESDPNFDRNGFKTVEQILRLLDGYGIDVVYVHRLMQVPKFDKILTENILYNENNNVNVYGFLLRPGQLDFALTDHAGVGNAMLEFDETPAPGLIGGQYTLMNSKDVTRSATFVLERNQPFVQLPVGCYKFFYHSGNSTQRYASSSDYVLYDGSAVMPRLNLRAQNYSSLMNSEIMFLGLGDHLFAILTVDYYNEKCRFEQVRRSPHSVFANEVYFSVKVGDYPAVEVNGIQATFDQTVFEYPLVIGEEIEVYHREPNNRLVGQFVFGTDRTQNFIVTDVGLRHRNNNPSMIMLARLENYCEYILLHSPALQNSTYIQNNVYLAHRALPGWAQSSTYPQVVTFLPDTNITAFTVVGADNDKVLQARESNGVLQIATFERTAPHLLYSRYLTFIYIRDNVPMYEFTVNGTEPVYASVKSVLLMTGDRVRVQMPQLHDYAFVVIDGELQKQAAVGEQVINYEWTNQDTFKPVYADDASPPNNSLSLLMLVVGVVIIIVVILLVLYTLMGSAAKTTVSAMPPPVPPPPPRPILVARNPMGVAAIRR</sequence>
<keyword evidence="1" id="KW-1133">Transmembrane helix</keyword>
<dbReference type="RefSeq" id="YP_009049908.1">
    <property type="nucleotide sequence ID" value="NC_024625.1"/>
</dbReference>
<evidence type="ECO:0000313" key="4">
    <source>
        <dbReference type="Proteomes" id="UP000203240"/>
    </source>
</evidence>
<dbReference type="Gene3D" id="3.40.390.80">
    <property type="entry name" value="Peptidase M60, enhancin-like domain 2"/>
    <property type="match status" value="1"/>
</dbReference>
<keyword evidence="1" id="KW-0472">Membrane</keyword>
<gene>
    <name evidence="3" type="ORF">pesp082</name>
</gene>
<accession>A0A068LKB3</accession>
<dbReference type="InterPro" id="IPR031161">
    <property type="entry name" value="Peptidase_M60_dom"/>
</dbReference>
<organism evidence="3 4">
    <name type="scientific">Peridroma alphabaculovirus</name>
    <dbReference type="NCBI Taxonomy" id="1346829"/>
    <lineage>
        <taxon>Viruses</taxon>
        <taxon>Viruses incertae sedis</taxon>
        <taxon>Naldaviricetes</taxon>
        <taxon>Lefavirales</taxon>
        <taxon>Baculoviridae</taxon>
        <taxon>Alphabaculovirus</taxon>
    </lineage>
</organism>
<evidence type="ECO:0000313" key="3">
    <source>
        <dbReference type="EMBL" id="AIE47809.1"/>
    </source>
</evidence>
<protein>
    <submittedName>
        <fullName evidence="3">Viral enhancing factor</fullName>
    </submittedName>
</protein>
<feature type="domain" description="Peptidase M60" evidence="2">
    <location>
        <begin position="27"/>
        <end position="316"/>
    </location>
</feature>
<dbReference type="EMBL" id="KM009991">
    <property type="protein sequence ID" value="AIE47809.1"/>
    <property type="molecule type" value="Genomic_DNA"/>
</dbReference>
<feature type="transmembrane region" description="Helical" evidence="1">
    <location>
        <begin position="815"/>
        <end position="836"/>
    </location>
</feature>
<keyword evidence="1" id="KW-0812">Transmembrane</keyword>
<evidence type="ECO:0000259" key="2">
    <source>
        <dbReference type="PROSITE" id="PS51723"/>
    </source>
</evidence>
<reference evidence="3 4" key="1">
    <citation type="journal article" date="2015" name="Genome Announc.">
        <title>A Distinct Group II Alphabaculovirus Isolated from a Peridroma Species.</title>
        <authorList>
            <person name="Rohrmann G.F."/>
            <person name="Erlandson M.A."/>
            <person name="Theilmann D.A."/>
        </authorList>
    </citation>
    <scope>NUCLEOTIDE SEQUENCE [LARGE SCALE GENOMIC DNA]</scope>
    <source>
        <strain evidence="3">GR_167</strain>
    </source>
</reference>
<proteinExistence type="predicted"/>
<evidence type="ECO:0000256" key="1">
    <source>
        <dbReference type="SAM" id="Phobius"/>
    </source>
</evidence>
<dbReference type="InterPro" id="IPR004954">
    <property type="entry name" value="Mucin-bd"/>
</dbReference>
<name>A0A068LKB3_9ABAC</name>
<dbReference type="GeneID" id="20003992"/>
<dbReference type="PROSITE" id="PS51723">
    <property type="entry name" value="PEPTIDASE_M60"/>
    <property type="match status" value="1"/>
</dbReference>
<dbReference type="SMART" id="SM01276">
    <property type="entry name" value="M60-like"/>
    <property type="match status" value="1"/>
</dbReference>
<dbReference type="Proteomes" id="UP000203240">
    <property type="component" value="Segment"/>
</dbReference>